<evidence type="ECO:0000313" key="3">
    <source>
        <dbReference type="Proteomes" id="UP001272987"/>
    </source>
</evidence>
<dbReference type="Proteomes" id="UP001282288">
    <property type="component" value="Unassembled WGS sequence"/>
</dbReference>
<dbReference type="EMBL" id="JARAWC010000003">
    <property type="protein sequence ID" value="MDX2958995.1"/>
    <property type="molecule type" value="Genomic_DNA"/>
</dbReference>
<dbReference type="AlphaFoldDB" id="A0AAP6B6C3"/>
<gene>
    <name evidence="1" type="ORF">PV399_04565</name>
    <name evidence="2" type="ORF">PV666_39130</name>
</gene>
<comment type="caution">
    <text evidence="1">The sequence shown here is derived from an EMBL/GenBank/DDBJ whole genome shotgun (WGS) entry which is preliminary data.</text>
</comment>
<dbReference type="InterPro" id="IPR046214">
    <property type="entry name" value="DUF6247"/>
</dbReference>
<sequence length="87" mass="9485">MTRLPLRTVAEIRAALREGRGFPGDREDFEADLARALDASTAADLGRVAQVIRTYAGSIRAYSDPEFDGALQEGLEIIAEIKRKGHA</sequence>
<evidence type="ECO:0000313" key="1">
    <source>
        <dbReference type="EMBL" id="MDX2958995.1"/>
    </source>
</evidence>
<accession>A0AAP6B6C3</accession>
<dbReference type="Proteomes" id="UP001272987">
    <property type="component" value="Unassembled WGS sequence"/>
</dbReference>
<reference evidence="1 3" key="1">
    <citation type="journal article" date="2023" name="Microb. Genom.">
        <title>Mesoterricola silvestris gen. nov., sp. nov., Mesoterricola sediminis sp. nov., Geothrix oryzae sp. nov., Geothrix edaphica sp. nov., Geothrix rubra sp. nov., and Geothrix limicola sp. nov., six novel members of Acidobacteriota isolated from soils.</title>
        <authorList>
            <person name="Weisberg A.J."/>
            <person name="Pearce E."/>
            <person name="Kramer C.G."/>
            <person name="Chang J.H."/>
            <person name="Clarke C.R."/>
        </authorList>
    </citation>
    <scope>NUCLEOTIDE SEQUENCE</scope>
    <source>
        <strain evidence="2 3">NB05-1H</strain>
        <strain evidence="1">NRRL_B-16521</strain>
    </source>
</reference>
<protein>
    <submittedName>
        <fullName evidence="1">DUF6247 family protein</fullName>
    </submittedName>
</protein>
<organism evidence="1 4">
    <name type="scientific">Streptomyces acidiscabies</name>
    <dbReference type="NCBI Taxonomy" id="42234"/>
    <lineage>
        <taxon>Bacteria</taxon>
        <taxon>Bacillati</taxon>
        <taxon>Actinomycetota</taxon>
        <taxon>Actinomycetes</taxon>
        <taxon>Kitasatosporales</taxon>
        <taxon>Streptomycetaceae</taxon>
        <taxon>Streptomyces</taxon>
    </lineage>
</organism>
<dbReference type="RefSeq" id="WP_010358579.1">
    <property type="nucleotide sequence ID" value="NZ_BCMK01000161.1"/>
</dbReference>
<evidence type="ECO:0000313" key="2">
    <source>
        <dbReference type="EMBL" id="MDX3023843.1"/>
    </source>
</evidence>
<dbReference type="Pfam" id="PF19760">
    <property type="entry name" value="DUF6247"/>
    <property type="match status" value="1"/>
</dbReference>
<dbReference type="GeneID" id="69806681"/>
<keyword evidence="3" id="KW-1185">Reference proteome</keyword>
<name>A0AAP6B6C3_9ACTN</name>
<evidence type="ECO:0000313" key="4">
    <source>
        <dbReference type="Proteomes" id="UP001282288"/>
    </source>
</evidence>
<proteinExistence type="predicted"/>
<dbReference type="EMBL" id="JARAWP010000030">
    <property type="protein sequence ID" value="MDX3023843.1"/>
    <property type="molecule type" value="Genomic_DNA"/>
</dbReference>